<dbReference type="GeneID" id="54358532"/>
<evidence type="ECO:0000256" key="9">
    <source>
        <dbReference type="PROSITE-ProRule" id="PRU10141"/>
    </source>
</evidence>
<dbReference type="Gene3D" id="1.10.510.10">
    <property type="entry name" value="Transferase(Phosphotransferase) domain 1"/>
    <property type="match status" value="1"/>
</dbReference>
<dbReference type="EC" id="2.7.11.1" evidence="1"/>
<organism evidence="13">
    <name type="scientific">Dissoconium aciculare CBS 342.82</name>
    <dbReference type="NCBI Taxonomy" id="1314786"/>
    <lineage>
        <taxon>Eukaryota</taxon>
        <taxon>Fungi</taxon>
        <taxon>Dikarya</taxon>
        <taxon>Ascomycota</taxon>
        <taxon>Pezizomycotina</taxon>
        <taxon>Dothideomycetes</taxon>
        <taxon>Dothideomycetidae</taxon>
        <taxon>Mycosphaerellales</taxon>
        <taxon>Dissoconiaceae</taxon>
        <taxon>Dissoconium</taxon>
    </lineage>
</organism>
<dbReference type="PROSITE" id="PS00107">
    <property type="entry name" value="PROTEIN_KINASE_ATP"/>
    <property type="match status" value="1"/>
</dbReference>
<accession>A0A6J3MGL1</accession>
<dbReference type="Gene3D" id="3.30.200.20">
    <property type="entry name" value="Phosphorylase Kinase, domain 1"/>
    <property type="match status" value="1"/>
</dbReference>
<evidence type="ECO:0000256" key="3">
    <source>
        <dbReference type="ARBA" id="ARBA00022679"/>
    </source>
</evidence>
<dbReference type="InterPro" id="IPR051334">
    <property type="entry name" value="SRPK"/>
</dbReference>
<reference evidence="13" key="1">
    <citation type="submission" date="2020-01" db="EMBL/GenBank/DDBJ databases">
        <authorList>
            <consortium name="DOE Joint Genome Institute"/>
            <person name="Haridas S."/>
            <person name="Albert R."/>
            <person name="Binder M."/>
            <person name="Bloem J."/>
            <person name="Labutti K."/>
            <person name="Salamov A."/>
            <person name="Andreopoulos B."/>
            <person name="Baker S.E."/>
            <person name="Barry K."/>
            <person name="Bills G."/>
            <person name="Bluhm B.H."/>
            <person name="Cannon C."/>
            <person name="Castanera R."/>
            <person name="Culley D.E."/>
            <person name="Daum C."/>
            <person name="Ezra D."/>
            <person name="Gonzalez J.B."/>
            <person name="Henrissat B."/>
            <person name="Kuo A."/>
            <person name="Liang C."/>
            <person name="Lipzen A."/>
            <person name="Lutzoni F."/>
            <person name="Magnuson J."/>
            <person name="Mondo S."/>
            <person name="Nolan M."/>
            <person name="Ohm R."/>
            <person name="Pangilinan J."/>
            <person name="Park H.-J."/>
            <person name="Ramirez L."/>
            <person name="Alfaro M."/>
            <person name="Sun H."/>
            <person name="Tritt A."/>
            <person name="Yoshinaga Y."/>
            <person name="Zwiers L.-H."/>
            <person name="Turgeon B.G."/>
            <person name="Goodwin S.B."/>
            <person name="Spatafora J.W."/>
            <person name="Crous P.W."/>
            <person name="Grigoriev I.V."/>
        </authorList>
    </citation>
    <scope>NUCLEOTIDE SEQUENCE</scope>
    <source>
        <strain evidence="13">CBS 342.82</strain>
    </source>
</reference>
<evidence type="ECO:0000256" key="7">
    <source>
        <dbReference type="ARBA" id="ARBA00047899"/>
    </source>
</evidence>
<comment type="catalytic activity">
    <reaction evidence="8">
        <text>L-seryl-[protein] + ATP = O-phospho-L-seryl-[protein] + ADP + H(+)</text>
        <dbReference type="Rhea" id="RHEA:17989"/>
        <dbReference type="Rhea" id="RHEA-COMP:9863"/>
        <dbReference type="Rhea" id="RHEA-COMP:11604"/>
        <dbReference type="ChEBI" id="CHEBI:15378"/>
        <dbReference type="ChEBI" id="CHEBI:29999"/>
        <dbReference type="ChEBI" id="CHEBI:30616"/>
        <dbReference type="ChEBI" id="CHEBI:83421"/>
        <dbReference type="ChEBI" id="CHEBI:456216"/>
        <dbReference type="EC" id="2.7.11.1"/>
    </reaction>
</comment>
<evidence type="ECO:0000256" key="8">
    <source>
        <dbReference type="ARBA" id="ARBA00048679"/>
    </source>
</evidence>
<dbReference type="PROSITE" id="PS50011">
    <property type="entry name" value="PROTEIN_KINASE_DOM"/>
    <property type="match status" value="1"/>
</dbReference>
<keyword evidence="6 9" id="KW-0067">ATP-binding</keyword>
<evidence type="ECO:0000256" key="4">
    <source>
        <dbReference type="ARBA" id="ARBA00022741"/>
    </source>
</evidence>
<dbReference type="GO" id="GO:0005634">
    <property type="term" value="C:nucleus"/>
    <property type="evidence" value="ECO:0007669"/>
    <property type="project" value="TreeGrafter"/>
</dbReference>
<reference evidence="13" key="2">
    <citation type="submission" date="2020-04" db="EMBL/GenBank/DDBJ databases">
        <authorList>
            <consortium name="NCBI Genome Project"/>
        </authorList>
    </citation>
    <scope>NUCLEOTIDE SEQUENCE</scope>
    <source>
        <strain evidence="13">CBS 342.82</strain>
    </source>
</reference>
<proteinExistence type="inferred from homology"/>
<dbReference type="InterPro" id="IPR017441">
    <property type="entry name" value="Protein_kinase_ATP_BS"/>
</dbReference>
<comment type="catalytic activity">
    <reaction evidence="7">
        <text>L-threonyl-[protein] + ATP = O-phospho-L-threonyl-[protein] + ADP + H(+)</text>
        <dbReference type="Rhea" id="RHEA:46608"/>
        <dbReference type="Rhea" id="RHEA-COMP:11060"/>
        <dbReference type="Rhea" id="RHEA-COMP:11605"/>
        <dbReference type="ChEBI" id="CHEBI:15378"/>
        <dbReference type="ChEBI" id="CHEBI:30013"/>
        <dbReference type="ChEBI" id="CHEBI:30616"/>
        <dbReference type="ChEBI" id="CHEBI:61977"/>
        <dbReference type="ChEBI" id="CHEBI:456216"/>
        <dbReference type="EC" id="2.7.11.1"/>
    </reaction>
</comment>
<name>A0A6J3MGL1_9PEZI</name>
<dbReference type="InterPro" id="IPR011009">
    <property type="entry name" value="Kinase-like_dom_sf"/>
</dbReference>
<evidence type="ECO:0000256" key="10">
    <source>
        <dbReference type="RuleBase" id="RU000304"/>
    </source>
</evidence>
<dbReference type="Proteomes" id="UP000504637">
    <property type="component" value="Unplaced"/>
</dbReference>
<dbReference type="GO" id="GO:0005737">
    <property type="term" value="C:cytoplasm"/>
    <property type="evidence" value="ECO:0007669"/>
    <property type="project" value="TreeGrafter"/>
</dbReference>
<evidence type="ECO:0000256" key="1">
    <source>
        <dbReference type="ARBA" id="ARBA00012513"/>
    </source>
</evidence>
<dbReference type="SUPFAM" id="SSF56112">
    <property type="entry name" value="Protein kinase-like (PK-like)"/>
    <property type="match status" value="1"/>
</dbReference>
<evidence type="ECO:0000256" key="2">
    <source>
        <dbReference type="ARBA" id="ARBA00022527"/>
    </source>
</evidence>
<keyword evidence="2 10" id="KW-0723">Serine/threonine-protein kinase</keyword>
<evidence type="ECO:0000313" key="12">
    <source>
        <dbReference type="Proteomes" id="UP000504637"/>
    </source>
</evidence>
<evidence type="ECO:0000256" key="5">
    <source>
        <dbReference type="ARBA" id="ARBA00022777"/>
    </source>
</evidence>
<keyword evidence="4 9" id="KW-0547">Nucleotide-binding</keyword>
<dbReference type="GO" id="GO:0005524">
    <property type="term" value="F:ATP binding"/>
    <property type="evidence" value="ECO:0007669"/>
    <property type="project" value="UniProtKB-UniRule"/>
</dbReference>
<gene>
    <name evidence="13" type="ORF">K489DRAFT_310822</name>
</gene>
<evidence type="ECO:0000256" key="6">
    <source>
        <dbReference type="ARBA" id="ARBA00022840"/>
    </source>
</evidence>
<sequence>MASSLLRQAWLPLLRRSWKPLAFPKDGIQWIPRGQKVEEETNPDYMAIRYFPVQIGDTLKDRYQIVGKLGFGTTSTIWLARDLDQCRHVALKIYIRSASLQNKSSPELGVYKCIEKSSRSHPGRQAVRALLDEFTLDGPDGQHQCLVHEALWDSMRGLRYRNPVAKLPTIIVATMLRRVFQALTLLREECRVAHTDLKEDNILIGADASMLKEFEDAELRQPSARKEVDGRVVYLSREMGMPKDAGIPVLCDFGSCVPLDDGIEHREDIQPDIYRAPEVILDVPWTYSVDIWNVGCVVWDALQGEHLFTGIDPETGKYRGRAHIAEIIALLGPPPEDLLARADLRRKFFSEHGEFSAGIRLPASEPLEQRETSLLAEGDAEDRAYFLRFMRRMLQWEPEKRSTARELAEDEWIIKNST</sequence>
<dbReference type="AlphaFoldDB" id="A0A6J3MGL1"/>
<evidence type="ECO:0000259" key="11">
    <source>
        <dbReference type="PROSITE" id="PS50011"/>
    </source>
</evidence>
<evidence type="ECO:0000313" key="13">
    <source>
        <dbReference type="RefSeq" id="XP_033464132.1"/>
    </source>
</evidence>
<dbReference type="InterPro" id="IPR008271">
    <property type="entry name" value="Ser/Thr_kinase_AS"/>
</dbReference>
<keyword evidence="5" id="KW-0418">Kinase</keyword>
<dbReference type="GO" id="GO:0000245">
    <property type="term" value="P:spliceosomal complex assembly"/>
    <property type="evidence" value="ECO:0007669"/>
    <property type="project" value="TreeGrafter"/>
</dbReference>
<dbReference type="Pfam" id="PF00069">
    <property type="entry name" value="Pkinase"/>
    <property type="match status" value="1"/>
</dbReference>
<dbReference type="PANTHER" id="PTHR47634">
    <property type="entry name" value="PROTEIN KINASE DOMAIN-CONTAINING PROTEIN-RELATED"/>
    <property type="match status" value="1"/>
</dbReference>
<dbReference type="SMART" id="SM00220">
    <property type="entry name" value="S_TKc"/>
    <property type="match status" value="1"/>
</dbReference>
<dbReference type="OrthoDB" id="5979581at2759"/>
<comment type="similarity">
    <text evidence="10">Belongs to the protein kinase superfamily.</text>
</comment>
<protein>
    <recommendedName>
        <fullName evidence="1">non-specific serine/threonine protein kinase</fullName>
        <ecNumber evidence="1">2.7.11.1</ecNumber>
    </recommendedName>
</protein>
<dbReference type="GO" id="GO:0004674">
    <property type="term" value="F:protein serine/threonine kinase activity"/>
    <property type="evidence" value="ECO:0007669"/>
    <property type="project" value="UniProtKB-KW"/>
</dbReference>
<keyword evidence="3" id="KW-0808">Transferase</keyword>
<dbReference type="RefSeq" id="XP_033464132.1">
    <property type="nucleotide sequence ID" value="XM_033600732.1"/>
</dbReference>
<reference evidence="13" key="3">
    <citation type="submission" date="2025-08" db="UniProtKB">
        <authorList>
            <consortium name="RefSeq"/>
        </authorList>
    </citation>
    <scope>IDENTIFICATION</scope>
    <source>
        <strain evidence="13">CBS 342.82</strain>
    </source>
</reference>
<dbReference type="GO" id="GO:0050684">
    <property type="term" value="P:regulation of mRNA processing"/>
    <property type="evidence" value="ECO:0007669"/>
    <property type="project" value="TreeGrafter"/>
</dbReference>
<feature type="binding site" evidence="9">
    <location>
        <position position="92"/>
    </location>
    <ligand>
        <name>ATP</name>
        <dbReference type="ChEBI" id="CHEBI:30616"/>
    </ligand>
</feature>
<feature type="domain" description="Protein kinase" evidence="11">
    <location>
        <begin position="63"/>
        <end position="413"/>
    </location>
</feature>
<dbReference type="PANTHER" id="PTHR47634:SF9">
    <property type="entry name" value="PROTEIN KINASE DOMAIN-CONTAINING PROTEIN-RELATED"/>
    <property type="match status" value="1"/>
</dbReference>
<dbReference type="InterPro" id="IPR000719">
    <property type="entry name" value="Prot_kinase_dom"/>
</dbReference>
<keyword evidence="12" id="KW-1185">Reference proteome</keyword>
<dbReference type="PROSITE" id="PS00108">
    <property type="entry name" value="PROTEIN_KINASE_ST"/>
    <property type="match status" value="1"/>
</dbReference>